<evidence type="ECO:0000256" key="5">
    <source>
        <dbReference type="ARBA" id="ARBA00022833"/>
    </source>
</evidence>
<dbReference type="GO" id="GO:0005634">
    <property type="term" value="C:nucleus"/>
    <property type="evidence" value="ECO:0007669"/>
    <property type="project" value="UniProtKB-SubCell"/>
</dbReference>
<keyword evidence="3" id="KW-0677">Repeat</keyword>
<dbReference type="InterPro" id="IPR013087">
    <property type="entry name" value="Znf_C2H2_type"/>
</dbReference>
<dbReference type="SUPFAM" id="SSF57667">
    <property type="entry name" value="beta-beta-alpha zinc fingers"/>
    <property type="match status" value="1"/>
</dbReference>
<dbReference type="GO" id="GO:0008270">
    <property type="term" value="F:zinc ion binding"/>
    <property type="evidence" value="ECO:0007669"/>
    <property type="project" value="UniProtKB-KW"/>
</dbReference>
<keyword evidence="2" id="KW-0479">Metal-binding</keyword>
<keyword evidence="4 7" id="KW-0863">Zinc-finger</keyword>
<gene>
    <name evidence="9" type="ORF">MNOR_LOCUS27521</name>
</gene>
<comment type="subcellular location">
    <subcellularLocation>
        <location evidence="1">Nucleus</location>
    </subcellularLocation>
</comment>
<evidence type="ECO:0000256" key="7">
    <source>
        <dbReference type="PROSITE-ProRule" id="PRU00042"/>
    </source>
</evidence>
<dbReference type="PROSITE" id="PS00028">
    <property type="entry name" value="ZINC_FINGER_C2H2_1"/>
    <property type="match status" value="1"/>
</dbReference>
<dbReference type="Pfam" id="PF00096">
    <property type="entry name" value="zf-C2H2"/>
    <property type="match status" value="1"/>
</dbReference>
<dbReference type="PANTHER" id="PTHR23226:SF416">
    <property type="entry name" value="FI01424P"/>
    <property type="match status" value="1"/>
</dbReference>
<evidence type="ECO:0000256" key="1">
    <source>
        <dbReference type="ARBA" id="ARBA00004123"/>
    </source>
</evidence>
<feature type="non-terminal residue" evidence="9">
    <location>
        <position position="1"/>
    </location>
</feature>
<proteinExistence type="predicted"/>
<keyword evidence="10" id="KW-1185">Reference proteome</keyword>
<evidence type="ECO:0000259" key="8">
    <source>
        <dbReference type="PROSITE" id="PS50157"/>
    </source>
</evidence>
<keyword evidence="5" id="KW-0862">Zinc</keyword>
<feature type="domain" description="C2H2-type" evidence="8">
    <location>
        <begin position="50"/>
        <end position="77"/>
    </location>
</feature>
<evidence type="ECO:0000313" key="9">
    <source>
        <dbReference type="EMBL" id="CAL4135080.1"/>
    </source>
</evidence>
<evidence type="ECO:0000313" key="10">
    <source>
        <dbReference type="Proteomes" id="UP001497623"/>
    </source>
</evidence>
<dbReference type="GO" id="GO:0000978">
    <property type="term" value="F:RNA polymerase II cis-regulatory region sequence-specific DNA binding"/>
    <property type="evidence" value="ECO:0007669"/>
    <property type="project" value="TreeGrafter"/>
</dbReference>
<dbReference type="InterPro" id="IPR036236">
    <property type="entry name" value="Znf_C2H2_sf"/>
</dbReference>
<protein>
    <recommendedName>
        <fullName evidence="8">C2H2-type domain-containing protein</fullName>
    </recommendedName>
</protein>
<dbReference type="Gene3D" id="3.30.160.60">
    <property type="entry name" value="Classic Zinc Finger"/>
    <property type="match status" value="2"/>
</dbReference>
<evidence type="ECO:0000256" key="6">
    <source>
        <dbReference type="ARBA" id="ARBA00023242"/>
    </source>
</evidence>
<evidence type="ECO:0000256" key="3">
    <source>
        <dbReference type="ARBA" id="ARBA00022737"/>
    </source>
</evidence>
<accession>A0AAV2RS81</accession>
<name>A0AAV2RS81_MEGNR</name>
<evidence type="ECO:0000256" key="2">
    <source>
        <dbReference type="ARBA" id="ARBA00022723"/>
    </source>
</evidence>
<dbReference type="GO" id="GO:0000981">
    <property type="term" value="F:DNA-binding transcription factor activity, RNA polymerase II-specific"/>
    <property type="evidence" value="ECO:0007669"/>
    <property type="project" value="TreeGrafter"/>
</dbReference>
<comment type="caution">
    <text evidence="9">The sequence shown here is derived from an EMBL/GenBank/DDBJ whole genome shotgun (WGS) entry which is preliminary data.</text>
</comment>
<dbReference type="SMART" id="SM00355">
    <property type="entry name" value="ZnF_C2H2"/>
    <property type="match status" value="1"/>
</dbReference>
<dbReference type="PROSITE" id="PS50157">
    <property type="entry name" value="ZINC_FINGER_C2H2_2"/>
    <property type="match status" value="1"/>
</dbReference>
<keyword evidence="6" id="KW-0539">Nucleus</keyword>
<dbReference type="PANTHER" id="PTHR23226">
    <property type="entry name" value="ZINC FINGER AND SCAN DOMAIN-CONTAINING"/>
    <property type="match status" value="1"/>
</dbReference>
<dbReference type="AlphaFoldDB" id="A0AAV2RS81"/>
<dbReference type="FunFam" id="3.30.160.60:FF:000512">
    <property type="entry name" value="zinc finger protein 197 isoform X1"/>
    <property type="match status" value="1"/>
</dbReference>
<dbReference type="EMBL" id="CAXKWB010029083">
    <property type="protein sequence ID" value="CAL4135080.1"/>
    <property type="molecule type" value="Genomic_DNA"/>
</dbReference>
<evidence type="ECO:0000256" key="4">
    <source>
        <dbReference type="ARBA" id="ARBA00022771"/>
    </source>
</evidence>
<organism evidence="9 10">
    <name type="scientific">Meganyctiphanes norvegica</name>
    <name type="common">Northern krill</name>
    <name type="synonym">Thysanopoda norvegica</name>
    <dbReference type="NCBI Taxonomy" id="48144"/>
    <lineage>
        <taxon>Eukaryota</taxon>
        <taxon>Metazoa</taxon>
        <taxon>Ecdysozoa</taxon>
        <taxon>Arthropoda</taxon>
        <taxon>Crustacea</taxon>
        <taxon>Multicrustacea</taxon>
        <taxon>Malacostraca</taxon>
        <taxon>Eumalacostraca</taxon>
        <taxon>Eucarida</taxon>
        <taxon>Euphausiacea</taxon>
        <taxon>Euphausiidae</taxon>
        <taxon>Meganyctiphanes</taxon>
    </lineage>
</organism>
<dbReference type="Proteomes" id="UP001497623">
    <property type="component" value="Unassembled WGS sequence"/>
</dbReference>
<sequence length="113" mass="13548">HQKIYHRTVILKSIQERNGRKQYQCSECDNFSLRINIYSAIRKYTLGRNHTCSYCNKSFSDNMSLINHLRIHTGEKPYQFSNCDKTFSQKIYCIYYLRKHIFAAIVTKIVLRM</sequence>
<reference evidence="9 10" key="1">
    <citation type="submission" date="2024-05" db="EMBL/GenBank/DDBJ databases">
        <authorList>
            <person name="Wallberg A."/>
        </authorList>
    </citation>
    <scope>NUCLEOTIDE SEQUENCE [LARGE SCALE GENOMIC DNA]</scope>
</reference>